<dbReference type="AlphaFoldDB" id="A0A1V9FQK0"/>
<evidence type="ECO:0000313" key="3">
    <source>
        <dbReference type="Proteomes" id="UP000192796"/>
    </source>
</evidence>
<comment type="caution">
    <text evidence="2">The sequence shown here is derived from an EMBL/GenBank/DDBJ whole genome shotgun (WGS) entry which is preliminary data.</text>
</comment>
<dbReference type="RefSeq" id="WP_081152750.1">
    <property type="nucleotide sequence ID" value="NZ_LVYD01000060.1"/>
</dbReference>
<proteinExistence type="predicted"/>
<dbReference type="Proteomes" id="UP000192796">
    <property type="component" value="Unassembled WGS sequence"/>
</dbReference>
<gene>
    <name evidence="2" type="ORF">A3860_32815</name>
</gene>
<reference evidence="2 3" key="1">
    <citation type="submission" date="2016-03" db="EMBL/GenBank/DDBJ databases">
        <title>Niastella vici sp. nov., isolated from farmland soil.</title>
        <authorList>
            <person name="Chen L."/>
            <person name="Wang D."/>
            <person name="Yang S."/>
            <person name="Wang G."/>
        </authorList>
    </citation>
    <scope>NUCLEOTIDE SEQUENCE [LARGE SCALE GENOMIC DNA]</scope>
    <source>
        <strain evidence="2 3">DJ57</strain>
    </source>
</reference>
<dbReference type="STRING" id="1703345.A3860_32815"/>
<organism evidence="2 3">
    <name type="scientific">Niastella vici</name>
    <dbReference type="NCBI Taxonomy" id="1703345"/>
    <lineage>
        <taxon>Bacteria</taxon>
        <taxon>Pseudomonadati</taxon>
        <taxon>Bacteroidota</taxon>
        <taxon>Chitinophagia</taxon>
        <taxon>Chitinophagales</taxon>
        <taxon>Chitinophagaceae</taxon>
        <taxon>Niastella</taxon>
    </lineage>
</organism>
<protein>
    <submittedName>
        <fullName evidence="2">Uncharacterized protein</fullName>
    </submittedName>
</protein>
<accession>A0A1V9FQK0</accession>
<sequence>MPSSIPYTHPSLVLGNIVKSAIISRLLQISSLQSRIDAAQDKMNSFIAMKRSLEMTVTELLNMNVDVSAITTRIGEIDKEITTAASDYITVRLSNEAAIQTLKEEISEQEDGASLESPVDFARSKILMLPLSADSLHLDAQYFSYDENQESNPLNTVNQIENYLKAATDGLGTQASSDVSNKAMAQISVQRKNHQLSGTLIITATCTHRKTKLLDPCILDVDRAIEVWNASYPGDPIDIMAPAIPAGNVGGTESAAITILSGAALGSCFIGMVHMLKNDAVGNSGDALTALASKLQDRFRIGNWFEEASGGFGVDPSMATEIKSLLSTQTLTTHVNLVTLGAIPSIGSNQIQMGVKTFANIDPEKLNTSLANATTAEKSTIDQSANAAKTGARALAIQGATIRSVMMGLGNIDRGANNKVMDIASLMAAFENYLQKIDTGEAGVPVSFYVKNITKIQLLKLWKEKYYPDTPAKPTEEKDDSKSNGGFPFK</sequence>
<dbReference type="OrthoDB" id="9101001at2"/>
<feature type="region of interest" description="Disordered" evidence="1">
    <location>
        <begin position="469"/>
        <end position="490"/>
    </location>
</feature>
<name>A0A1V9FQK0_9BACT</name>
<dbReference type="EMBL" id="LVYD01000060">
    <property type="protein sequence ID" value="OQP60598.1"/>
    <property type="molecule type" value="Genomic_DNA"/>
</dbReference>
<evidence type="ECO:0000256" key="1">
    <source>
        <dbReference type="SAM" id="MobiDB-lite"/>
    </source>
</evidence>
<keyword evidence="3" id="KW-1185">Reference proteome</keyword>
<evidence type="ECO:0000313" key="2">
    <source>
        <dbReference type="EMBL" id="OQP60598.1"/>
    </source>
</evidence>